<organism evidence="2 6">
    <name type="scientific">Phytophthora fragariae</name>
    <dbReference type="NCBI Taxonomy" id="53985"/>
    <lineage>
        <taxon>Eukaryota</taxon>
        <taxon>Sar</taxon>
        <taxon>Stramenopiles</taxon>
        <taxon>Oomycota</taxon>
        <taxon>Peronosporomycetes</taxon>
        <taxon>Peronosporales</taxon>
        <taxon>Peronosporaceae</taxon>
        <taxon>Phytophthora</taxon>
    </lineage>
</organism>
<evidence type="ECO:0000313" key="4">
    <source>
        <dbReference type="Proteomes" id="UP000429523"/>
    </source>
</evidence>
<evidence type="ECO:0000313" key="1">
    <source>
        <dbReference type="EMBL" id="KAE8938724.1"/>
    </source>
</evidence>
<reference evidence="4 5" key="1">
    <citation type="submission" date="2018-08" db="EMBL/GenBank/DDBJ databases">
        <title>Genomic investigation of the strawberry pathogen Phytophthora fragariae indicates pathogenicity is determined by transcriptional variation in three key races.</title>
        <authorList>
            <person name="Adams T.M."/>
            <person name="Armitage A.D."/>
            <person name="Sobczyk M.K."/>
            <person name="Bates H.J."/>
            <person name="Dunwell J.M."/>
            <person name="Nellist C.F."/>
            <person name="Harrison R.J."/>
        </authorList>
    </citation>
    <scope>NUCLEOTIDE SEQUENCE [LARGE SCALE GENOMIC DNA]</scope>
    <source>
        <strain evidence="3 5">BC-1</strain>
        <strain evidence="2 6">NOV-5</strain>
        <strain evidence="1 4">NOV-9</strain>
    </source>
</reference>
<dbReference type="EMBL" id="QXGD01000516">
    <property type="protein sequence ID" value="KAE9236061.1"/>
    <property type="molecule type" value="Genomic_DNA"/>
</dbReference>
<proteinExistence type="predicted"/>
<gene>
    <name evidence="3" type="ORF">PF002_g11339</name>
    <name evidence="2" type="ORF">PF006_g9002</name>
    <name evidence="1" type="ORF">PF009_g11395</name>
</gene>
<accession>A0A6A3U4V5</accession>
<sequence>MTRTIRKNLPVRMCIVQKSSVLEPAGNFVARPAPHALDIHVAISVREALLLSETLDAAPSSPRIVSRNSGASFLYGELEVAFMPSLAEPPLPDTLPPADGV</sequence>
<evidence type="ECO:0000313" key="6">
    <source>
        <dbReference type="Proteomes" id="UP000440732"/>
    </source>
</evidence>
<dbReference type="Proteomes" id="UP000429523">
    <property type="component" value="Unassembled WGS sequence"/>
</dbReference>
<evidence type="ECO:0000313" key="2">
    <source>
        <dbReference type="EMBL" id="KAE9146210.1"/>
    </source>
</evidence>
<evidence type="ECO:0000313" key="5">
    <source>
        <dbReference type="Proteomes" id="UP000440367"/>
    </source>
</evidence>
<evidence type="ECO:0000313" key="3">
    <source>
        <dbReference type="EMBL" id="KAE9236061.1"/>
    </source>
</evidence>
<dbReference type="Proteomes" id="UP000440732">
    <property type="component" value="Unassembled WGS sequence"/>
</dbReference>
<dbReference type="Proteomes" id="UP000440367">
    <property type="component" value="Unassembled WGS sequence"/>
</dbReference>
<protein>
    <submittedName>
        <fullName evidence="2">Uncharacterized protein</fullName>
    </submittedName>
</protein>
<dbReference type="EMBL" id="QXGF01000538">
    <property type="protein sequence ID" value="KAE8938724.1"/>
    <property type="molecule type" value="Genomic_DNA"/>
</dbReference>
<dbReference type="EMBL" id="QXGA01000421">
    <property type="protein sequence ID" value="KAE9146210.1"/>
    <property type="molecule type" value="Genomic_DNA"/>
</dbReference>
<dbReference type="AlphaFoldDB" id="A0A6A3U4V5"/>
<comment type="caution">
    <text evidence="2">The sequence shown here is derived from an EMBL/GenBank/DDBJ whole genome shotgun (WGS) entry which is preliminary data.</text>
</comment>
<name>A0A6A3U4V5_9STRA</name>